<feature type="coiled-coil region" evidence="1">
    <location>
        <begin position="206"/>
        <end position="233"/>
    </location>
</feature>
<evidence type="ECO:0000256" key="1">
    <source>
        <dbReference type="SAM" id="Coils"/>
    </source>
</evidence>
<organism evidence="3 4">
    <name type="scientific">Lentinula aciculospora</name>
    <dbReference type="NCBI Taxonomy" id="153920"/>
    <lineage>
        <taxon>Eukaryota</taxon>
        <taxon>Fungi</taxon>
        <taxon>Dikarya</taxon>
        <taxon>Basidiomycota</taxon>
        <taxon>Agaricomycotina</taxon>
        <taxon>Agaricomycetes</taxon>
        <taxon>Agaricomycetidae</taxon>
        <taxon>Agaricales</taxon>
        <taxon>Marasmiineae</taxon>
        <taxon>Omphalotaceae</taxon>
        <taxon>Lentinula</taxon>
    </lineage>
</organism>
<evidence type="ECO:0000313" key="4">
    <source>
        <dbReference type="Proteomes" id="UP001150266"/>
    </source>
</evidence>
<comment type="caution">
    <text evidence="3">The sequence shown here is derived from an EMBL/GenBank/DDBJ whole genome shotgun (WGS) entry which is preliminary data.</text>
</comment>
<feature type="compositionally biased region" description="Acidic residues" evidence="2">
    <location>
        <begin position="63"/>
        <end position="76"/>
    </location>
</feature>
<keyword evidence="4" id="KW-1185">Reference proteome</keyword>
<evidence type="ECO:0000256" key="2">
    <source>
        <dbReference type="SAM" id="MobiDB-lite"/>
    </source>
</evidence>
<gene>
    <name evidence="3" type="ORF">J3R30DRAFT_1574092</name>
</gene>
<sequence>MASFLPVREDIFTPEDFVDIDDVEIGTLVLTTATQTAHDFTHEIDFSDIDSTGSRDESSLEFSDPEDSEDEGEEFIVAERQSPTSHLAPRSLSPKSISAHSISDDSCSEAYDTYNSAHGELDEEPTVLETSYHVLDVERQRHYAAITDLEDRHASDMIEHAIEVQELRKTQDALREEGLVKAARETMLLGEREELLSQLDSRSSSNAALSEENKRLSLQVLEAQTRIVDLERDHIEMLASQEYLSTQLLNRTRELEKVKGKFAEEIHSITTSRDDASAEAARIRHELDSLTVTTTQEHTDLIDTCNALRDQLDSTVHELDAERMRARGVAVRSAEEIYALTESRDGLRAEVDRICCERTELSNTSQAIINSLRIELQDKTHELQEEHTKAISAMDIVSEEIRALHHIRDTTQSKCQSLRETISSLQAVVHDKEEQLTTTKRDLETCRKLALRAIDNLKKERNSLKEQLENVADALHKAQKADSQLKTHLSERKAL</sequence>
<proteinExistence type="predicted"/>
<feature type="compositionally biased region" description="Polar residues" evidence="2">
    <location>
        <begin position="93"/>
        <end position="105"/>
    </location>
</feature>
<accession>A0A9W9DGB0</accession>
<name>A0A9W9DGB0_9AGAR</name>
<reference evidence="3" key="1">
    <citation type="submission" date="2022-08" db="EMBL/GenBank/DDBJ databases">
        <title>A Global Phylogenomic Analysis of the Shiitake Genus Lentinula.</title>
        <authorList>
            <consortium name="DOE Joint Genome Institute"/>
            <person name="Sierra-Patev S."/>
            <person name="Min B."/>
            <person name="Naranjo-Ortiz M."/>
            <person name="Looney B."/>
            <person name="Konkel Z."/>
            <person name="Slot J.C."/>
            <person name="Sakamoto Y."/>
            <person name="Steenwyk J.L."/>
            <person name="Rokas A."/>
            <person name="Carro J."/>
            <person name="Camarero S."/>
            <person name="Ferreira P."/>
            <person name="Molpeceres G."/>
            <person name="Ruiz-Duenas F.J."/>
            <person name="Serrano A."/>
            <person name="Henrissat B."/>
            <person name="Drula E."/>
            <person name="Hughes K.W."/>
            <person name="Mata J.L."/>
            <person name="Ishikawa N.K."/>
            <person name="Vargas-Isla R."/>
            <person name="Ushijima S."/>
            <person name="Smith C.A."/>
            <person name="Ahrendt S."/>
            <person name="Andreopoulos W."/>
            <person name="He G."/>
            <person name="Labutti K."/>
            <person name="Lipzen A."/>
            <person name="Ng V."/>
            <person name="Riley R."/>
            <person name="Sandor L."/>
            <person name="Barry K."/>
            <person name="Martinez A.T."/>
            <person name="Xiao Y."/>
            <person name="Gibbons J.G."/>
            <person name="Terashima K."/>
            <person name="Grigoriev I.V."/>
            <person name="Hibbett D.S."/>
        </authorList>
    </citation>
    <scope>NUCLEOTIDE SEQUENCE</scope>
    <source>
        <strain evidence="3">JLM2183</strain>
    </source>
</reference>
<dbReference type="AlphaFoldDB" id="A0A9W9DGB0"/>
<dbReference type="OrthoDB" id="3061317at2759"/>
<evidence type="ECO:0000313" key="3">
    <source>
        <dbReference type="EMBL" id="KAJ4469194.1"/>
    </source>
</evidence>
<keyword evidence="1" id="KW-0175">Coiled coil</keyword>
<protein>
    <submittedName>
        <fullName evidence="3">Uncharacterized protein</fullName>
    </submittedName>
</protein>
<feature type="coiled-coil region" evidence="1">
    <location>
        <begin position="415"/>
        <end position="484"/>
    </location>
</feature>
<dbReference type="Proteomes" id="UP001150266">
    <property type="component" value="Unassembled WGS sequence"/>
</dbReference>
<dbReference type="EMBL" id="JAOTPV010000033">
    <property type="protein sequence ID" value="KAJ4469194.1"/>
    <property type="molecule type" value="Genomic_DNA"/>
</dbReference>
<feature type="region of interest" description="Disordered" evidence="2">
    <location>
        <begin position="47"/>
        <end position="106"/>
    </location>
</feature>